<dbReference type="Proteomes" id="UP000653305">
    <property type="component" value="Unassembled WGS sequence"/>
</dbReference>
<organism evidence="2 3">
    <name type="scientific">Phtheirospermum japonicum</name>
    <dbReference type="NCBI Taxonomy" id="374723"/>
    <lineage>
        <taxon>Eukaryota</taxon>
        <taxon>Viridiplantae</taxon>
        <taxon>Streptophyta</taxon>
        <taxon>Embryophyta</taxon>
        <taxon>Tracheophyta</taxon>
        <taxon>Spermatophyta</taxon>
        <taxon>Magnoliopsida</taxon>
        <taxon>eudicotyledons</taxon>
        <taxon>Gunneridae</taxon>
        <taxon>Pentapetalae</taxon>
        <taxon>asterids</taxon>
        <taxon>lamiids</taxon>
        <taxon>Lamiales</taxon>
        <taxon>Orobanchaceae</taxon>
        <taxon>Orobanchaceae incertae sedis</taxon>
        <taxon>Phtheirospermum</taxon>
    </lineage>
</organism>
<sequence>MISFHLRGHIIPFINLAIKLASKGFTITFAHIDYIHHQISKSHHNITEMDIFARARNSGLDIHYTTISDGLPIGFDRAANFNLHLENFLYQFPDKVDEQVGKIITQPDSDSDYFLIADTFCVWPEKIAKKYNLVNVSFWTEPALVFSLYYHLDLLREKGHIPVTGRQENVDYIPGISSINTKDFVSYFQDSGINSVTQNPFPGFRCGEKRRFHICNTVQELGERKKERKGKKTKLEGRK</sequence>
<dbReference type="GO" id="GO:0080043">
    <property type="term" value="F:quercetin 3-O-glucosyltransferase activity"/>
    <property type="evidence" value="ECO:0007669"/>
    <property type="project" value="TreeGrafter"/>
</dbReference>
<reference evidence="2" key="1">
    <citation type="submission" date="2020-07" db="EMBL/GenBank/DDBJ databases">
        <title>Ethylene signaling mediates host invasion by parasitic plants.</title>
        <authorList>
            <person name="Yoshida S."/>
        </authorList>
    </citation>
    <scope>NUCLEOTIDE SEQUENCE</scope>
    <source>
        <strain evidence="2">Okayama</strain>
    </source>
</reference>
<gene>
    <name evidence="2" type="ORF">PHJA_001838100</name>
</gene>
<name>A0A830CBE4_9LAMI</name>
<protein>
    <submittedName>
        <fullName evidence="2">UDP-glycosyltransferase 86a1</fullName>
    </submittedName>
</protein>
<dbReference type="SUPFAM" id="SSF53756">
    <property type="entry name" value="UDP-Glycosyltransferase/glycogen phosphorylase"/>
    <property type="match status" value="1"/>
</dbReference>
<dbReference type="PANTHER" id="PTHR11926:SF774">
    <property type="entry name" value="UDP-GLYCOSYLTRANSFERASE 85A1-RELATED"/>
    <property type="match status" value="1"/>
</dbReference>
<dbReference type="OrthoDB" id="5835829at2759"/>
<comment type="caution">
    <text evidence="2">The sequence shown here is derived from an EMBL/GenBank/DDBJ whole genome shotgun (WGS) entry which is preliminary data.</text>
</comment>
<dbReference type="AlphaFoldDB" id="A0A830CBE4"/>
<comment type="similarity">
    <text evidence="1">Belongs to the UDP-glycosyltransferase family.</text>
</comment>
<evidence type="ECO:0000313" key="3">
    <source>
        <dbReference type="Proteomes" id="UP000653305"/>
    </source>
</evidence>
<dbReference type="GO" id="GO:0080044">
    <property type="term" value="F:quercetin 7-O-glucosyltransferase activity"/>
    <property type="evidence" value="ECO:0007669"/>
    <property type="project" value="TreeGrafter"/>
</dbReference>
<evidence type="ECO:0000256" key="1">
    <source>
        <dbReference type="ARBA" id="ARBA00009995"/>
    </source>
</evidence>
<dbReference type="Gene3D" id="3.40.50.2000">
    <property type="entry name" value="Glycogen Phosphorylase B"/>
    <property type="match status" value="1"/>
</dbReference>
<dbReference type="EMBL" id="BMAC01000464">
    <property type="protein sequence ID" value="GFP96940.1"/>
    <property type="molecule type" value="Genomic_DNA"/>
</dbReference>
<keyword evidence="2" id="KW-0808">Transferase</keyword>
<dbReference type="PANTHER" id="PTHR11926">
    <property type="entry name" value="GLUCOSYL/GLUCURONOSYL TRANSFERASES"/>
    <property type="match status" value="1"/>
</dbReference>
<proteinExistence type="inferred from homology"/>
<evidence type="ECO:0000313" key="2">
    <source>
        <dbReference type="EMBL" id="GFP96940.1"/>
    </source>
</evidence>
<accession>A0A830CBE4</accession>
<keyword evidence="3" id="KW-1185">Reference proteome</keyword>